<dbReference type="InterPro" id="IPR019554">
    <property type="entry name" value="Soluble_ligand-bd"/>
</dbReference>
<reference evidence="5 6" key="1">
    <citation type="submission" date="2008-06" db="EMBL/GenBank/DDBJ databases">
        <title>Complete sequence of Chloroherpeton thalassium ATCC 35110.</title>
        <authorList>
            <consortium name="US DOE Joint Genome Institute"/>
            <person name="Lucas S."/>
            <person name="Copeland A."/>
            <person name="Lapidus A."/>
            <person name="Glavina del Rio T."/>
            <person name="Dalin E."/>
            <person name="Tice H."/>
            <person name="Bruce D."/>
            <person name="Goodwin L."/>
            <person name="Pitluck S."/>
            <person name="Schmutz J."/>
            <person name="Larimer F."/>
            <person name="Land M."/>
            <person name="Hauser L."/>
            <person name="Kyrpides N."/>
            <person name="Mikhailova N."/>
            <person name="Liu Z."/>
            <person name="Li T."/>
            <person name="Zhao F."/>
            <person name="Overmann J."/>
            <person name="Bryant D.A."/>
            <person name="Richardson P."/>
        </authorList>
    </citation>
    <scope>NUCLEOTIDE SEQUENCE [LARGE SCALE GENOMIC DNA]</scope>
    <source>
        <strain evidence="6">ATCC 35110 / GB-78</strain>
    </source>
</reference>
<dbReference type="InterPro" id="IPR049712">
    <property type="entry name" value="Poly_export"/>
</dbReference>
<feature type="domain" description="Polysaccharide export protein N-terminal" evidence="3">
    <location>
        <begin position="240"/>
        <end position="311"/>
    </location>
</feature>
<dbReference type="eggNOG" id="COG1596">
    <property type="taxonomic scope" value="Bacteria"/>
</dbReference>
<dbReference type="GO" id="GO:0015159">
    <property type="term" value="F:polysaccharide transmembrane transporter activity"/>
    <property type="evidence" value="ECO:0007669"/>
    <property type="project" value="InterPro"/>
</dbReference>
<keyword evidence="6" id="KW-1185">Reference proteome</keyword>
<feature type="region of interest" description="Disordered" evidence="2">
    <location>
        <begin position="76"/>
        <end position="98"/>
    </location>
</feature>
<dbReference type="RefSeq" id="WP_012500596.1">
    <property type="nucleotide sequence ID" value="NC_011026.1"/>
</dbReference>
<feature type="domain" description="Polysaccharide export protein N-terminal" evidence="3">
    <location>
        <begin position="130"/>
        <end position="199"/>
    </location>
</feature>
<evidence type="ECO:0000256" key="1">
    <source>
        <dbReference type="ARBA" id="ARBA00022729"/>
    </source>
</evidence>
<dbReference type="OrthoDB" id="9808948at2"/>
<dbReference type="Gene3D" id="3.10.560.10">
    <property type="entry name" value="Outer membrane lipoprotein wza domain like"/>
    <property type="match status" value="6"/>
</dbReference>
<dbReference type="HOGENOM" id="CLU_011447_2_1_10"/>
<sequence>MWTLDFVLMKFLPQVACENVSIKMTTQNIRIFLSKPLIVFFWLSLTLSSAYAQVSSDQILNLMGADKDLLNQVSSANAASDKDDNSNNNSAARAPQSRLLPRENSKVEQILQPRNVKTRNEKANPIMVGANYVLQIGDKINLAVFDFADTSTVKRKVAEYELAITRDGMLALPGIGVINVIGLDLRELRQVIQYKLLEKSQTAESIVTLQQIQQRLVQFGYDLFDNISFNVNQSYVDIPVPASYVLGPGDVIKIQLYGNKNTTYSLKVSRSGMISIPEIGPISIAGQSFQNVEEKLEKLIASQMIGVQSDITMGKLRSINIYVLGNAMKPGAYMVNSLTTMFDALFVCGGIKPIGTLRNVQLKRNGNTIVTMDIYSFLMNGDNKKDIRLLPGDVIFIPAIGRTAGISGEVKRPAIYELTKNETVQNLINYAGGFLPTAFPGKAQVEKINVVGERFIQEIDLKQDSVLDHHVVDGDVYYVPSVLDKVDDMVTLDGHVYRPGVYQWKDGMRLTDLIPSYDVLLAKPEMDYVLIRRELPPNREVKVISTSLKKAFENQFSVENVSLKPKDKVIIFGEDEARDEKLNPILDELRAQSASGKPVLVVQASGLVKHPGEYPLEDDMRISDLLRASGSLKEEAFSMSAELTRYDVVGNEFREIQHFPVDLQAVLKGDKKTDILLKSHDILHFKKIPLWEENSYVEVSGEVSFPGRYPIKRGETMKSLLKRVGGLTEFASPDAAFFIRNDLKMREQDQLDKMVKRMESDLAMFSLEQMQNNRESMQGYLAAKALLDQLKATKAIGRLVIDFPMILDNMASKENDILLRDGDKLIIPKKIQEVTVIGEVFNQTSFMYDGDLSRDDYIERTGGMTNNADGGAIYTIRADGIVTTDDNILPGDVIVVPLDVTRIDFLSQLSRISEILYHLAVTTASLKTIGVF</sequence>
<proteinExistence type="predicted"/>
<dbReference type="STRING" id="517418.Ctha_2061"/>
<feature type="domain" description="Soluble ligand binding" evidence="4">
    <location>
        <begin position="696"/>
        <end position="740"/>
    </location>
</feature>
<dbReference type="InterPro" id="IPR003715">
    <property type="entry name" value="Poly_export_N"/>
</dbReference>
<evidence type="ECO:0000313" key="6">
    <source>
        <dbReference type="Proteomes" id="UP000001208"/>
    </source>
</evidence>
<dbReference type="Proteomes" id="UP000001208">
    <property type="component" value="Chromosome"/>
</dbReference>
<organism evidence="5 6">
    <name type="scientific">Chloroherpeton thalassium (strain ATCC 35110 / GB-78)</name>
    <dbReference type="NCBI Taxonomy" id="517418"/>
    <lineage>
        <taxon>Bacteria</taxon>
        <taxon>Pseudomonadati</taxon>
        <taxon>Chlorobiota</taxon>
        <taxon>Chlorobiia</taxon>
        <taxon>Chlorobiales</taxon>
        <taxon>Chloroherpetonaceae</taxon>
        <taxon>Chloroherpeton</taxon>
    </lineage>
</organism>
<name>B3QV12_CHLT3</name>
<dbReference type="PANTHER" id="PTHR33619">
    <property type="entry name" value="POLYSACCHARIDE EXPORT PROTEIN GFCE-RELATED"/>
    <property type="match status" value="1"/>
</dbReference>
<keyword evidence="1" id="KW-0732">Signal</keyword>
<dbReference type="Pfam" id="PF02563">
    <property type="entry name" value="Poly_export"/>
    <property type="match status" value="2"/>
</dbReference>
<gene>
    <name evidence="5" type="ordered locus">Ctha_2061</name>
</gene>
<dbReference type="Pfam" id="PF10531">
    <property type="entry name" value="SLBB"/>
    <property type="match status" value="4"/>
</dbReference>
<evidence type="ECO:0000313" key="5">
    <source>
        <dbReference type="EMBL" id="ACF14513.1"/>
    </source>
</evidence>
<feature type="domain" description="Soluble ligand binding" evidence="4">
    <location>
        <begin position="489"/>
        <end position="514"/>
    </location>
</feature>
<evidence type="ECO:0000259" key="3">
    <source>
        <dbReference type="Pfam" id="PF02563"/>
    </source>
</evidence>
<evidence type="ECO:0000256" key="2">
    <source>
        <dbReference type="SAM" id="MobiDB-lite"/>
    </source>
</evidence>
<dbReference type="KEGG" id="cts:Ctha_2061"/>
<evidence type="ECO:0000259" key="4">
    <source>
        <dbReference type="Pfam" id="PF10531"/>
    </source>
</evidence>
<feature type="domain" description="Soluble ligand binding" evidence="4">
    <location>
        <begin position="321"/>
        <end position="367"/>
    </location>
</feature>
<dbReference type="AlphaFoldDB" id="B3QV12"/>
<feature type="domain" description="Soluble ligand binding" evidence="4">
    <location>
        <begin position="405"/>
        <end position="448"/>
    </location>
</feature>
<accession>B3QV12</accession>
<dbReference type="PANTHER" id="PTHR33619:SF3">
    <property type="entry name" value="POLYSACCHARIDE EXPORT PROTEIN GFCE-RELATED"/>
    <property type="match status" value="1"/>
</dbReference>
<protein>
    <submittedName>
        <fullName evidence="5">Polysaccharide export protein</fullName>
    </submittedName>
</protein>
<dbReference type="EMBL" id="CP001100">
    <property type="protein sequence ID" value="ACF14513.1"/>
    <property type="molecule type" value="Genomic_DNA"/>
</dbReference>